<protein>
    <submittedName>
        <fullName evidence="2">Uncharacterized protein</fullName>
    </submittedName>
</protein>
<feature type="compositionally biased region" description="Polar residues" evidence="1">
    <location>
        <begin position="11"/>
        <end position="35"/>
    </location>
</feature>
<feature type="non-terminal residue" evidence="2">
    <location>
        <position position="1"/>
    </location>
</feature>
<reference evidence="2 3" key="1">
    <citation type="journal article" date="2014" name="Agronomy (Basel)">
        <title>A Draft Genome Sequence for Ensete ventricosum, the Drought-Tolerant Tree Against Hunger.</title>
        <authorList>
            <person name="Harrison J."/>
            <person name="Moore K.A."/>
            <person name="Paszkiewicz K."/>
            <person name="Jones T."/>
            <person name="Grant M."/>
            <person name="Ambacheew D."/>
            <person name="Muzemil S."/>
            <person name="Studholme D.J."/>
        </authorList>
    </citation>
    <scope>NUCLEOTIDE SEQUENCE [LARGE SCALE GENOMIC DNA]</scope>
</reference>
<comment type="caution">
    <text evidence="2">The sequence shown here is derived from an EMBL/GenBank/DDBJ whole genome shotgun (WGS) entry which is preliminary data.</text>
</comment>
<proteinExistence type="predicted"/>
<dbReference type="AlphaFoldDB" id="A0A427A4N3"/>
<dbReference type="Proteomes" id="UP000287651">
    <property type="component" value="Unassembled WGS sequence"/>
</dbReference>
<accession>A0A427A4N3</accession>
<name>A0A427A4N3_ENSVE</name>
<dbReference type="EMBL" id="AMZH03003776">
    <property type="protein sequence ID" value="RRT71192.1"/>
    <property type="molecule type" value="Genomic_DNA"/>
</dbReference>
<feature type="region of interest" description="Disordered" evidence="1">
    <location>
        <begin position="1"/>
        <end position="77"/>
    </location>
</feature>
<evidence type="ECO:0000313" key="2">
    <source>
        <dbReference type="EMBL" id="RRT71192.1"/>
    </source>
</evidence>
<evidence type="ECO:0000313" key="3">
    <source>
        <dbReference type="Proteomes" id="UP000287651"/>
    </source>
</evidence>
<sequence length="77" mass="7989">EQPGNKDGNEDWSTNSRGVATGNATSDQLTVTSVADDTKNAELPVINEALEKDAVESPGNIASDAGNNGPEEEEMVS</sequence>
<gene>
    <name evidence="2" type="ORF">B296_00020750</name>
</gene>
<evidence type="ECO:0000256" key="1">
    <source>
        <dbReference type="SAM" id="MobiDB-lite"/>
    </source>
</evidence>
<organism evidence="2 3">
    <name type="scientific">Ensete ventricosum</name>
    <name type="common">Abyssinian banana</name>
    <name type="synonym">Musa ensete</name>
    <dbReference type="NCBI Taxonomy" id="4639"/>
    <lineage>
        <taxon>Eukaryota</taxon>
        <taxon>Viridiplantae</taxon>
        <taxon>Streptophyta</taxon>
        <taxon>Embryophyta</taxon>
        <taxon>Tracheophyta</taxon>
        <taxon>Spermatophyta</taxon>
        <taxon>Magnoliopsida</taxon>
        <taxon>Liliopsida</taxon>
        <taxon>Zingiberales</taxon>
        <taxon>Musaceae</taxon>
        <taxon>Ensete</taxon>
    </lineage>
</organism>